<evidence type="ECO:0000313" key="6">
    <source>
        <dbReference type="Proteomes" id="UP001321825"/>
    </source>
</evidence>
<evidence type="ECO:0000256" key="1">
    <source>
        <dbReference type="ARBA" id="ARBA00023015"/>
    </source>
</evidence>
<sequence length="298" mass="33037">MDEQKQETALYPIREVSERTGVNPVTLRAWERRYGLVKPQRTAKGHRLYSEQDIELIQKVVALLETGIPISRVRQVLERPASAPAAPQAEEDWERHREILTEAALSLNPGRLDAVYREVSSLYPASVLVRQVLRPALERLARLEGRDPLARHAASLLRCQLWVQAGHHIWQQSLRNQGPRLLYSALPGDGEDPEALFLALLLVENHHRLVWLPDPTPLRYLGESAAAAKADAILLFAAATPGQPLLNRELPALVAATEVPVGVAGPAAVRHQAAFRQTGAQPLPLEEERLLQALKALA</sequence>
<keyword evidence="1" id="KW-0805">Transcription regulation</keyword>
<evidence type="ECO:0000259" key="4">
    <source>
        <dbReference type="PROSITE" id="PS50937"/>
    </source>
</evidence>
<name>A0AAU9CSL2_9GAMM</name>
<evidence type="ECO:0000256" key="3">
    <source>
        <dbReference type="ARBA" id="ARBA00023163"/>
    </source>
</evidence>
<keyword evidence="6" id="KW-1185">Reference proteome</keyword>
<evidence type="ECO:0000313" key="5">
    <source>
        <dbReference type="EMBL" id="BCX82482.1"/>
    </source>
</evidence>
<dbReference type="InterPro" id="IPR009061">
    <property type="entry name" value="DNA-bd_dom_put_sf"/>
</dbReference>
<dbReference type="PROSITE" id="PS50937">
    <property type="entry name" value="HTH_MERR_2"/>
    <property type="match status" value="1"/>
</dbReference>
<dbReference type="InterPro" id="IPR000551">
    <property type="entry name" value="MerR-type_HTH_dom"/>
</dbReference>
<dbReference type="GO" id="GO:0003677">
    <property type="term" value="F:DNA binding"/>
    <property type="evidence" value="ECO:0007669"/>
    <property type="project" value="UniProtKB-KW"/>
</dbReference>
<evidence type="ECO:0000256" key="2">
    <source>
        <dbReference type="ARBA" id="ARBA00023125"/>
    </source>
</evidence>
<protein>
    <submittedName>
        <fullName evidence="5">MerR family transcriptional regulator, light-induced transcriptional regulator</fullName>
    </submittedName>
</protein>
<accession>A0AAU9CSL2</accession>
<dbReference type="Pfam" id="PF13411">
    <property type="entry name" value="MerR_1"/>
    <property type="match status" value="1"/>
</dbReference>
<gene>
    <name evidence="5" type="ORF">MIT9_P2068</name>
</gene>
<dbReference type="InterPro" id="IPR047057">
    <property type="entry name" value="MerR_fam"/>
</dbReference>
<dbReference type="Proteomes" id="UP001321825">
    <property type="component" value="Chromosome"/>
</dbReference>
<organism evidence="5 6">
    <name type="scientific">Methylomarinovum caldicuralii</name>
    <dbReference type="NCBI Taxonomy" id="438856"/>
    <lineage>
        <taxon>Bacteria</taxon>
        <taxon>Pseudomonadati</taxon>
        <taxon>Pseudomonadota</taxon>
        <taxon>Gammaproteobacteria</taxon>
        <taxon>Methylococcales</taxon>
        <taxon>Methylothermaceae</taxon>
        <taxon>Methylomarinovum</taxon>
    </lineage>
</organism>
<reference evidence="6" key="1">
    <citation type="journal article" date="2024" name="Int. J. Syst. Evol. Microbiol.">
        <title>Methylomarinovum tepidoasis sp. nov., a moderately thermophilic methanotroph of the family Methylothermaceae isolated from a deep-sea hydrothermal field.</title>
        <authorList>
            <person name="Hirayama H."/>
            <person name="Takaki Y."/>
            <person name="Abe M."/>
            <person name="Miyazaki M."/>
            <person name="Uematsu K."/>
            <person name="Matsui Y."/>
            <person name="Takai K."/>
        </authorList>
    </citation>
    <scope>NUCLEOTIDE SEQUENCE [LARGE SCALE GENOMIC DNA]</scope>
    <source>
        <strain evidence="6">IT-9</strain>
    </source>
</reference>
<dbReference type="KEGG" id="mcau:MIT9_P2068"/>
<dbReference type="EMBL" id="AP024714">
    <property type="protein sequence ID" value="BCX82482.1"/>
    <property type="molecule type" value="Genomic_DNA"/>
</dbReference>
<dbReference type="Gene3D" id="3.40.50.280">
    <property type="entry name" value="Cobalamin-binding domain"/>
    <property type="match status" value="1"/>
</dbReference>
<dbReference type="PANTHER" id="PTHR30204">
    <property type="entry name" value="REDOX-CYCLING DRUG-SENSING TRANSCRIPTIONAL ACTIVATOR SOXR"/>
    <property type="match status" value="1"/>
</dbReference>
<keyword evidence="3" id="KW-0804">Transcription</keyword>
<dbReference type="RefSeq" id="WP_317704882.1">
    <property type="nucleotide sequence ID" value="NZ_AP024714.1"/>
</dbReference>
<proteinExistence type="predicted"/>
<dbReference type="CDD" id="cd01104">
    <property type="entry name" value="HTH_MlrA-CarA"/>
    <property type="match status" value="1"/>
</dbReference>
<dbReference type="GO" id="GO:0003700">
    <property type="term" value="F:DNA-binding transcription factor activity"/>
    <property type="evidence" value="ECO:0007669"/>
    <property type="project" value="InterPro"/>
</dbReference>
<dbReference type="PANTHER" id="PTHR30204:SF67">
    <property type="entry name" value="HTH-TYPE TRANSCRIPTIONAL REGULATOR MLRA-RELATED"/>
    <property type="match status" value="1"/>
</dbReference>
<dbReference type="SUPFAM" id="SSF46955">
    <property type="entry name" value="Putative DNA-binding domain"/>
    <property type="match status" value="1"/>
</dbReference>
<keyword evidence="2" id="KW-0238">DNA-binding</keyword>
<feature type="domain" description="HTH merR-type" evidence="4">
    <location>
        <begin position="10"/>
        <end position="79"/>
    </location>
</feature>
<dbReference type="Gene3D" id="1.10.1660.10">
    <property type="match status" value="1"/>
</dbReference>
<dbReference type="AlphaFoldDB" id="A0AAU9CSL2"/>
<dbReference type="SMART" id="SM00422">
    <property type="entry name" value="HTH_MERR"/>
    <property type="match status" value="1"/>
</dbReference>